<keyword evidence="3" id="KW-1185">Reference proteome</keyword>
<protein>
    <submittedName>
        <fullName evidence="2">Uncharacterized protein</fullName>
    </submittedName>
</protein>
<evidence type="ECO:0000313" key="2">
    <source>
        <dbReference type="EMBL" id="KZV52294.1"/>
    </source>
</evidence>
<reference evidence="2 3" key="1">
    <citation type="journal article" date="2015" name="Proc. Natl. Acad. Sci. U.S.A.">
        <title>The resurrection genome of Boea hygrometrica: A blueprint for survival of dehydration.</title>
        <authorList>
            <person name="Xiao L."/>
            <person name="Yang G."/>
            <person name="Zhang L."/>
            <person name="Yang X."/>
            <person name="Zhao S."/>
            <person name="Ji Z."/>
            <person name="Zhou Q."/>
            <person name="Hu M."/>
            <person name="Wang Y."/>
            <person name="Chen M."/>
            <person name="Xu Y."/>
            <person name="Jin H."/>
            <person name="Xiao X."/>
            <person name="Hu G."/>
            <person name="Bao F."/>
            <person name="Hu Y."/>
            <person name="Wan P."/>
            <person name="Li L."/>
            <person name="Deng X."/>
            <person name="Kuang T."/>
            <person name="Xiang C."/>
            <person name="Zhu J.K."/>
            <person name="Oliver M.J."/>
            <person name="He Y."/>
        </authorList>
    </citation>
    <scope>NUCLEOTIDE SEQUENCE [LARGE SCALE GENOMIC DNA]</scope>
    <source>
        <strain evidence="3">cv. XS01</strain>
    </source>
</reference>
<dbReference type="AlphaFoldDB" id="A0A2Z7CYH5"/>
<feature type="signal peptide" evidence="1">
    <location>
        <begin position="1"/>
        <end position="21"/>
    </location>
</feature>
<sequence length="84" mass="9244">MANVLTGVVVFLRTTLAVTRAIGFIDLVHNLSLDQLKSKELFNSFKTAFKQKMSSLEPKVTTFIDTCIAAILPGLDEEPCKRAS</sequence>
<organism evidence="2 3">
    <name type="scientific">Dorcoceras hygrometricum</name>
    <dbReference type="NCBI Taxonomy" id="472368"/>
    <lineage>
        <taxon>Eukaryota</taxon>
        <taxon>Viridiplantae</taxon>
        <taxon>Streptophyta</taxon>
        <taxon>Embryophyta</taxon>
        <taxon>Tracheophyta</taxon>
        <taxon>Spermatophyta</taxon>
        <taxon>Magnoliopsida</taxon>
        <taxon>eudicotyledons</taxon>
        <taxon>Gunneridae</taxon>
        <taxon>Pentapetalae</taxon>
        <taxon>asterids</taxon>
        <taxon>lamiids</taxon>
        <taxon>Lamiales</taxon>
        <taxon>Gesneriaceae</taxon>
        <taxon>Didymocarpoideae</taxon>
        <taxon>Trichosporeae</taxon>
        <taxon>Loxocarpinae</taxon>
        <taxon>Dorcoceras</taxon>
    </lineage>
</organism>
<feature type="chain" id="PRO_5016341111" evidence="1">
    <location>
        <begin position="22"/>
        <end position="84"/>
    </location>
</feature>
<proteinExistence type="predicted"/>
<evidence type="ECO:0000313" key="3">
    <source>
        <dbReference type="Proteomes" id="UP000250235"/>
    </source>
</evidence>
<gene>
    <name evidence="2" type="ORF">F511_35030</name>
</gene>
<dbReference type="Proteomes" id="UP000250235">
    <property type="component" value="Unassembled WGS sequence"/>
</dbReference>
<keyword evidence="1" id="KW-0732">Signal</keyword>
<evidence type="ECO:0000256" key="1">
    <source>
        <dbReference type="SAM" id="SignalP"/>
    </source>
</evidence>
<name>A0A2Z7CYH5_9LAMI</name>
<dbReference type="EMBL" id="KQ991122">
    <property type="protein sequence ID" value="KZV52294.1"/>
    <property type="molecule type" value="Genomic_DNA"/>
</dbReference>
<accession>A0A2Z7CYH5</accession>